<dbReference type="GO" id="GO:0016020">
    <property type="term" value="C:membrane"/>
    <property type="evidence" value="ECO:0007669"/>
    <property type="project" value="TreeGrafter"/>
</dbReference>
<dbReference type="FunFam" id="3.40.50.360:FF:000001">
    <property type="entry name" value="NAD(P)H dehydrogenase (Quinone) FQR1-like"/>
    <property type="match status" value="1"/>
</dbReference>
<gene>
    <name evidence="3" type="ORF">SAMN04487818_101587</name>
</gene>
<evidence type="ECO:0000256" key="1">
    <source>
        <dbReference type="ARBA" id="ARBA00006961"/>
    </source>
</evidence>
<reference evidence="4" key="1">
    <citation type="submission" date="2016-10" db="EMBL/GenBank/DDBJ databases">
        <authorList>
            <person name="Varghese N."/>
            <person name="Submissions S."/>
        </authorList>
    </citation>
    <scope>NUCLEOTIDE SEQUENCE [LARGE SCALE GENOMIC DNA]</scope>
    <source>
        <strain evidence="4">DSM 44260</strain>
    </source>
</reference>
<proteinExistence type="inferred from homology"/>
<dbReference type="RefSeq" id="WP_092774796.1">
    <property type="nucleotide sequence ID" value="NZ_FOGI01000001.1"/>
</dbReference>
<feature type="domain" description="Flavodoxin-like" evidence="2">
    <location>
        <begin position="5"/>
        <end position="190"/>
    </location>
</feature>
<dbReference type="InterPro" id="IPR008254">
    <property type="entry name" value="Flavodoxin/NO_synth"/>
</dbReference>
<dbReference type="STRING" id="155974.SAMN04487818_101587"/>
<dbReference type="Proteomes" id="UP000199051">
    <property type="component" value="Unassembled WGS sequence"/>
</dbReference>
<accession>A0A1H9LFU5</accession>
<dbReference type="InterPro" id="IPR005025">
    <property type="entry name" value="FMN_Rdtase-like_dom"/>
</dbReference>
<organism evidence="3 4">
    <name type="scientific">Actinokineospora terrae</name>
    <dbReference type="NCBI Taxonomy" id="155974"/>
    <lineage>
        <taxon>Bacteria</taxon>
        <taxon>Bacillati</taxon>
        <taxon>Actinomycetota</taxon>
        <taxon>Actinomycetes</taxon>
        <taxon>Pseudonocardiales</taxon>
        <taxon>Pseudonocardiaceae</taxon>
        <taxon>Actinokineospora</taxon>
    </lineage>
</organism>
<dbReference type="NCBIfam" id="NF002999">
    <property type="entry name" value="PRK03767.1"/>
    <property type="match status" value="1"/>
</dbReference>
<dbReference type="SUPFAM" id="SSF52218">
    <property type="entry name" value="Flavoproteins"/>
    <property type="match status" value="1"/>
</dbReference>
<dbReference type="AlphaFoldDB" id="A0A1H9LFU5"/>
<dbReference type="PANTHER" id="PTHR30546">
    <property type="entry name" value="FLAVODOXIN-RELATED PROTEIN WRBA-RELATED"/>
    <property type="match status" value="1"/>
</dbReference>
<dbReference type="InterPro" id="IPR010089">
    <property type="entry name" value="Flavoprotein_WrbA-like"/>
</dbReference>
<dbReference type="EMBL" id="FOGI01000001">
    <property type="protein sequence ID" value="SER10250.1"/>
    <property type="molecule type" value="Genomic_DNA"/>
</dbReference>
<protein>
    <submittedName>
        <fullName evidence="3">NAD(P)H dehydrogenase (Quinone)</fullName>
    </submittedName>
</protein>
<evidence type="ECO:0000259" key="2">
    <source>
        <dbReference type="PROSITE" id="PS50902"/>
    </source>
</evidence>
<dbReference type="PROSITE" id="PS50902">
    <property type="entry name" value="FLAVODOXIN_LIKE"/>
    <property type="match status" value="1"/>
</dbReference>
<dbReference type="PANTHER" id="PTHR30546:SF23">
    <property type="entry name" value="FLAVOPROTEIN-LIKE PROTEIN YCP4-RELATED"/>
    <property type="match status" value="1"/>
</dbReference>
<dbReference type="GO" id="GO:0003955">
    <property type="term" value="F:NAD(P)H dehydrogenase (quinone) activity"/>
    <property type="evidence" value="ECO:0007669"/>
    <property type="project" value="InterPro"/>
</dbReference>
<keyword evidence="4" id="KW-1185">Reference proteome</keyword>
<evidence type="ECO:0000313" key="3">
    <source>
        <dbReference type="EMBL" id="SER10250.1"/>
    </source>
</evidence>
<dbReference type="Pfam" id="PF03358">
    <property type="entry name" value="FMN_red"/>
    <property type="match status" value="1"/>
</dbReference>
<dbReference type="Gene3D" id="3.40.50.360">
    <property type="match status" value="1"/>
</dbReference>
<evidence type="ECO:0000313" key="4">
    <source>
        <dbReference type="Proteomes" id="UP000199051"/>
    </source>
</evidence>
<dbReference type="NCBIfam" id="TIGR01755">
    <property type="entry name" value="flav_wrbA"/>
    <property type="match status" value="1"/>
</dbReference>
<name>A0A1H9LFU5_9PSEU</name>
<comment type="similarity">
    <text evidence="1">Belongs to the WrbA family.</text>
</comment>
<dbReference type="InterPro" id="IPR029039">
    <property type="entry name" value="Flavoprotein-like_sf"/>
</dbReference>
<dbReference type="GO" id="GO:0010181">
    <property type="term" value="F:FMN binding"/>
    <property type="evidence" value="ECO:0007669"/>
    <property type="project" value="InterPro"/>
</dbReference>
<sequence>MGVKVAVIYYSSTGHVYQLAKAIEEGAIDAGAEVRLRKVAELAPASVVAGSPDWAEHAKATEDVPEATLEDLLWADAYLFGSPTRYGNVAAQLKQFIDTTGGLWFERKLVDKVVSGFTSSDEVHGGQESTIISLYNVFMHWGAIIVTPGYADDVVSAAGGNPYGASSIHVDKNPTKEELAAANFQGRRVAEKAAQFVAGRG</sequence>